<dbReference type="OrthoDB" id="10662123at2759"/>
<proteinExistence type="predicted"/>
<dbReference type="AlphaFoldDB" id="W7IDR3"/>
<dbReference type="HOGENOM" id="CLU_581426_0_0_1"/>
<reference evidence="2 3" key="1">
    <citation type="submission" date="2013-05" db="EMBL/GenBank/DDBJ databases">
        <title>Drechslerella stenobrocha genome reveals carnivorous origination and mechanical trapping mechanism of predatory fungi.</title>
        <authorList>
            <person name="Liu X."/>
            <person name="Zhang W."/>
            <person name="Liu K."/>
        </authorList>
    </citation>
    <scope>NUCLEOTIDE SEQUENCE [LARGE SCALE GENOMIC DNA]</scope>
    <source>
        <strain evidence="2 3">248</strain>
    </source>
</reference>
<feature type="region of interest" description="Disordered" evidence="1">
    <location>
        <begin position="297"/>
        <end position="338"/>
    </location>
</feature>
<gene>
    <name evidence="2" type="ORF">DRE_03499</name>
</gene>
<sequence>MSLMSTLFTPPATPVNRSFGLPRSASLTPPAPGIAGPKSTHNYGSLHSLPTPISQGKHNYDKLLNDGGPMTPLKDLIAEHLNREFESQPVRGLHFEFPALPVRSNEAWIIIQEMNKLTGMPLPKVVKNKGKQAILAPVEIWEDERDPDGDHWEMSYGNDGISRRPPLRAMSHREVEERDRILQEQIDANRGRYPGAAADMADAYDGTELIVTGMAALTVDEPANDADSDVTRMAVAALEELAGEASALAALREEEEAMAFGEHKRATALRHAAASRRSARAASRGLRRLGGLASLPVVSGKTPRMKKPSGGKGVYVPGPKTAPSTHASVSGVASARGTRKVATPMPLMRDPIGEPAGAADATTKNRVATVQPAHLDASGNLKPGHPNYMAVPAGRKRKYASYDLPKDWLCPKTSWENFVKIWRDFEWSTKSSPTFSINDSRMLKTLRDYWFVQDEEGIYIRSETHFELPD</sequence>
<dbReference type="EMBL" id="KI966412">
    <property type="protein sequence ID" value="EWC47130.1"/>
    <property type="molecule type" value="Genomic_DNA"/>
</dbReference>
<evidence type="ECO:0000313" key="3">
    <source>
        <dbReference type="Proteomes" id="UP000024837"/>
    </source>
</evidence>
<name>W7IDR3_9PEZI</name>
<protein>
    <submittedName>
        <fullName evidence="2">Uncharacterized protein</fullName>
    </submittedName>
</protein>
<organism evidence="2 3">
    <name type="scientific">Drechslerella stenobrocha 248</name>
    <dbReference type="NCBI Taxonomy" id="1043628"/>
    <lineage>
        <taxon>Eukaryota</taxon>
        <taxon>Fungi</taxon>
        <taxon>Dikarya</taxon>
        <taxon>Ascomycota</taxon>
        <taxon>Pezizomycotina</taxon>
        <taxon>Orbiliomycetes</taxon>
        <taxon>Orbiliales</taxon>
        <taxon>Orbiliaceae</taxon>
        <taxon>Drechslerella</taxon>
    </lineage>
</organism>
<feature type="region of interest" description="Disordered" evidence="1">
    <location>
        <begin position="14"/>
        <end position="42"/>
    </location>
</feature>
<dbReference type="Proteomes" id="UP000024837">
    <property type="component" value="Unassembled WGS sequence"/>
</dbReference>
<evidence type="ECO:0000313" key="2">
    <source>
        <dbReference type="EMBL" id="EWC47130.1"/>
    </source>
</evidence>
<keyword evidence="3" id="KW-1185">Reference proteome</keyword>
<evidence type="ECO:0000256" key="1">
    <source>
        <dbReference type="SAM" id="MobiDB-lite"/>
    </source>
</evidence>
<accession>W7IDR3</accession>